<dbReference type="GO" id="GO:0009307">
    <property type="term" value="P:DNA restriction-modification system"/>
    <property type="evidence" value="ECO:0007669"/>
    <property type="project" value="UniProtKB-KW"/>
</dbReference>
<dbReference type="EC" id="2.1.1.72" evidence="1"/>
<dbReference type="GO" id="GO:0032259">
    <property type="term" value="P:methylation"/>
    <property type="evidence" value="ECO:0007669"/>
    <property type="project" value="UniProtKB-KW"/>
</dbReference>
<evidence type="ECO:0000256" key="2">
    <source>
        <dbReference type="ARBA" id="ARBA00022603"/>
    </source>
</evidence>
<dbReference type="SUPFAM" id="SSF53335">
    <property type="entry name" value="S-adenosyl-L-methionine-dependent methyltransferases"/>
    <property type="match status" value="1"/>
</dbReference>
<dbReference type="InterPro" id="IPR029063">
    <property type="entry name" value="SAM-dependent_MTases_sf"/>
</dbReference>
<dbReference type="GO" id="GO:0003677">
    <property type="term" value="F:DNA binding"/>
    <property type="evidence" value="ECO:0007669"/>
    <property type="project" value="InterPro"/>
</dbReference>
<keyword evidence="4" id="KW-0949">S-adenosyl-L-methionine</keyword>
<organism evidence="8">
    <name type="scientific">bioreactor metagenome</name>
    <dbReference type="NCBI Taxonomy" id="1076179"/>
    <lineage>
        <taxon>unclassified sequences</taxon>
        <taxon>metagenomes</taxon>
        <taxon>ecological metagenomes</taxon>
    </lineage>
</organism>
<evidence type="ECO:0000256" key="6">
    <source>
        <dbReference type="ARBA" id="ARBA00047942"/>
    </source>
</evidence>
<dbReference type="Pfam" id="PF02384">
    <property type="entry name" value="N6_Mtase"/>
    <property type="match status" value="1"/>
</dbReference>
<comment type="catalytic activity">
    <reaction evidence="6">
        <text>a 2'-deoxyadenosine in DNA + S-adenosyl-L-methionine = an N(6)-methyl-2'-deoxyadenosine in DNA + S-adenosyl-L-homocysteine + H(+)</text>
        <dbReference type="Rhea" id="RHEA:15197"/>
        <dbReference type="Rhea" id="RHEA-COMP:12418"/>
        <dbReference type="Rhea" id="RHEA-COMP:12419"/>
        <dbReference type="ChEBI" id="CHEBI:15378"/>
        <dbReference type="ChEBI" id="CHEBI:57856"/>
        <dbReference type="ChEBI" id="CHEBI:59789"/>
        <dbReference type="ChEBI" id="CHEBI:90615"/>
        <dbReference type="ChEBI" id="CHEBI:90616"/>
        <dbReference type="EC" id="2.1.1.72"/>
    </reaction>
</comment>
<dbReference type="Gene3D" id="3.40.50.150">
    <property type="entry name" value="Vaccinia Virus protein VP39"/>
    <property type="match status" value="1"/>
</dbReference>
<evidence type="ECO:0000256" key="3">
    <source>
        <dbReference type="ARBA" id="ARBA00022679"/>
    </source>
</evidence>
<dbReference type="InterPro" id="IPR051537">
    <property type="entry name" value="DNA_Adenine_Mtase"/>
</dbReference>
<keyword evidence="5" id="KW-0680">Restriction system</keyword>
<feature type="domain" description="DNA methylase adenine-specific" evidence="7">
    <location>
        <begin position="133"/>
        <end position="380"/>
    </location>
</feature>
<protein>
    <recommendedName>
        <fullName evidence="1">site-specific DNA-methyltransferase (adenine-specific)</fullName>
        <ecNumber evidence="1">2.1.1.72</ecNumber>
    </recommendedName>
</protein>
<dbReference type="AlphaFoldDB" id="A0A644WV80"/>
<dbReference type="InterPro" id="IPR002052">
    <property type="entry name" value="DNA_methylase_N6_adenine_CS"/>
</dbReference>
<name>A0A644WV80_9ZZZZ</name>
<dbReference type="GO" id="GO:0008170">
    <property type="term" value="F:N-methyltransferase activity"/>
    <property type="evidence" value="ECO:0007669"/>
    <property type="project" value="InterPro"/>
</dbReference>
<evidence type="ECO:0000256" key="5">
    <source>
        <dbReference type="ARBA" id="ARBA00022747"/>
    </source>
</evidence>
<dbReference type="CDD" id="cd02440">
    <property type="entry name" value="AdoMet_MTases"/>
    <property type="match status" value="1"/>
</dbReference>
<dbReference type="PROSITE" id="PS00092">
    <property type="entry name" value="N6_MTASE"/>
    <property type="match status" value="1"/>
</dbReference>
<accession>A0A644WV80</accession>
<sequence length="795" mass="89987">MIDKNSQKSELSLLRSAYEQVGITDPLTIIEHTAFFMLSKQLGAWQRIWNNVVNTIHESSPETQVDRFGFSLPLADIREKFSLPIWETDIEKLLPDPPDRLNSGAVKNIMDAAEIFFGEQSLSELFNRTLLFQFEKMQTGGRYPTPRHLSDWAASIINIRPNDSIADFACGSGGFLVAAAEKSPQVTGVEISPNWARLAFTNCLLHNIEKPDIRIGNSLSIFGKRENEKKFDCILMNPPFGAKVDESQVNNAFDFKLSGRSETVLTALACERLSENGQMVVFLPSGSLFANNSGEQILREEWIENGELSAVISFPKDSFQPYSQTPTHALVIEKRAHPDYVNWFFRPRYDGFTSGRNRQPDPENNDLPLIQTALQERKTVSEYWMNPGKHKGLMGEVLFRNDKLIGYRIVSQEASQLKIKKLSSEFPFNENQFLAEIQENNSTNYMLLNQVEHIYGKIEDSIPIIPTPLTLNENIRVEFAEEWDFLLELTPQGGTYIETLTKKTSNLTFTKIDFSKTIGILINPDGSPLTPAFTLPKTFDDTNVHIYNWYEETESSSGVLLTIPPKPRDSLAFLDSKGRKTHLIKINDESILALYLDENQTSHFSVFKVTNIRLSNGAVLGCVLDPEGVVIGIAIPFGEIQKKPNLDLQPISYFLQQDEMELRVLDSPAQILAEIQQSQNALTSQIKKLLNLSEMVPASSFEIPPETIFAKPIGKLLGFQKNIWDAIQTKVEHFQGKNIPIPFQLEDLDLPYSLPDIERTVNLFEQMGMVVKVSIMDVPYYRLLSTRETRTEVES</sequence>
<evidence type="ECO:0000256" key="4">
    <source>
        <dbReference type="ARBA" id="ARBA00022691"/>
    </source>
</evidence>
<proteinExistence type="predicted"/>
<comment type="caution">
    <text evidence="8">The sequence shown here is derived from an EMBL/GenBank/DDBJ whole genome shotgun (WGS) entry which is preliminary data.</text>
</comment>
<evidence type="ECO:0000259" key="7">
    <source>
        <dbReference type="Pfam" id="PF02384"/>
    </source>
</evidence>
<dbReference type="InterPro" id="IPR003356">
    <property type="entry name" value="DNA_methylase_A-5"/>
</dbReference>
<gene>
    <name evidence="8" type="ORF">SDC9_53986</name>
</gene>
<keyword evidence="3" id="KW-0808">Transferase</keyword>
<dbReference type="PANTHER" id="PTHR42933">
    <property type="entry name" value="SLR6095 PROTEIN"/>
    <property type="match status" value="1"/>
</dbReference>
<keyword evidence="2" id="KW-0489">Methyltransferase</keyword>
<reference evidence="8" key="1">
    <citation type="submission" date="2019-08" db="EMBL/GenBank/DDBJ databases">
        <authorList>
            <person name="Kucharzyk K."/>
            <person name="Murdoch R.W."/>
            <person name="Higgins S."/>
            <person name="Loffler F."/>
        </authorList>
    </citation>
    <scope>NUCLEOTIDE SEQUENCE</scope>
</reference>
<evidence type="ECO:0000256" key="1">
    <source>
        <dbReference type="ARBA" id="ARBA00011900"/>
    </source>
</evidence>
<dbReference type="EMBL" id="VSSQ01001364">
    <property type="protein sequence ID" value="MPM07679.1"/>
    <property type="molecule type" value="Genomic_DNA"/>
</dbReference>
<dbReference type="PANTHER" id="PTHR42933:SF3">
    <property type="entry name" value="TYPE I RESTRICTION ENZYME MJAVIII METHYLASE SUBUNIT"/>
    <property type="match status" value="1"/>
</dbReference>
<evidence type="ECO:0000313" key="8">
    <source>
        <dbReference type="EMBL" id="MPM07679.1"/>
    </source>
</evidence>
<dbReference type="PRINTS" id="PR00507">
    <property type="entry name" value="N12N6MTFRASE"/>
</dbReference>
<dbReference type="GO" id="GO:0009007">
    <property type="term" value="F:site-specific DNA-methyltransferase (adenine-specific) activity"/>
    <property type="evidence" value="ECO:0007669"/>
    <property type="project" value="UniProtKB-EC"/>
</dbReference>